<reference evidence="1" key="1">
    <citation type="journal article" date="2014" name="Front. Microbiol.">
        <title>High frequency of phylogenetically diverse reductive dehalogenase-homologous genes in deep subseafloor sedimentary metagenomes.</title>
        <authorList>
            <person name="Kawai M."/>
            <person name="Futagami T."/>
            <person name="Toyoda A."/>
            <person name="Takaki Y."/>
            <person name="Nishi S."/>
            <person name="Hori S."/>
            <person name="Arai W."/>
            <person name="Tsubouchi T."/>
            <person name="Morono Y."/>
            <person name="Uchiyama I."/>
            <person name="Ito T."/>
            <person name="Fujiyama A."/>
            <person name="Inagaki F."/>
            <person name="Takami H."/>
        </authorList>
    </citation>
    <scope>NUCLEOTIDE SEQUENCE</scope>
    <source>
        <strain evidence="1">Expedition CK06-06</strain>
    </source>
</reference>
<feature type="non-terminal residue" evidence="1">
    <location>
        <position position="1"/>
    </location>
</feature>
<name>X1C0M3_9ZZZZ</name>
<dbReference type="AlphaFoldDB" id="X1C0M3"/>
<gene>
    <name evidence="1" type="ORF">S01H4_33223</name>
</gene>
<organism evidence="1">
    <name type="scientific">marine sediment metagenome</name>
    <dbReference type="NCBI Taxonomy" id="412755"/>
    <lineage>
        <taxon>unclassified sequences</taxon>
        <taxon>metagenomes</taxon>
        <taxon>ecological metagenomes</taxon>
    </lineage>
</organism>
<accession>X1C0M3</accession>
<proteinExistence type="predicted"/>
<sequence>VYGPEFNRAYLRAVADKLSENIYRNVAVNLLDKMVEKLLEMTIDMFNQESVLKAKNKVQDKIHKLQELKKIIERYV</sequence>
<dbReference type="EMBL" id="BART01017456">
    <property type="protein sequence ID" value="GAG77931.1"/>
    <property type="molecule type" value="Genomic_DNA"/>
</dbReference>
<comment type="caution">
    <text evidence="1">The sequence shown here is derived from an EMBL/GenBank/DDBJ whole genome shotgun (WGS) entry which is preliminary data.</text>
</comment>
<protein>
    <submittedName>
        <fullName evidence="1">Uncharacterized protein</fullName>
    </submittedName>
</protein>
<evidence type="ECO:0000313" key="1">
    <source>
        <dbReference type="EMBL" id="GAG77931.1"/>
    </source>
</evidence>